<reference evidence="2" key="1">
    <citation type="submission" date="2020-01" db="EMBL/GenBank/DDBJ databases">
        <authorList>
            <person name="Mishra B."/>
        </authorList>
    </citation>
    <scope>NUCLEOTIDE SEQUENCE [LARGE SCALE GENOMIC DNA]</scope>
</reference>
<proteinExistence type="predicted"/>
<sequence length="100" mass="11637">MVPSEIEPSMMESDNRFANLRGVQWRVNLGVLPFHAPSIDDLRKTTTESWRRALELATSKLFAGRCTSVRTLIRYVRRKKRNEHEKSSEEELDFSADVNK</sequence>
<keyword evidence="3" id="KW-1185">Reference proteome</keyword>
<dbReference type="EMBL" id="CACVBM020001180">
    <property type="protein sequence ID" value="CAA7037669.1"/>
    <property type="molecule type" value="Genomic_DNA"/>
</dbReference>
<accession>A0A6D2JLZ8</accession>
<dbReference type="AlphaFoldDB" id="A0A6D2JLZ8"/>
<organism evidence="2 3">
    <name type="scientific">Microthlaspi erraticum</name>
    <dbReference type="NCBI Taxonomy" id="1685480"/>
    <lineage>
        <taxon>Eukaryota</taxon>
        <taxon>Viridiplantae</taxon>
        <taxon>Streptophyta</taxon>
        <taxon>Embryophyta</taxon>
        <taxon>Tracheophyta</taxon>
        <taxon>Spermatophyta</taxon>
        <taxon>Magnoliopsida</taxon>
        <taxon>eudicotyledons</taxon>
        <taxon>Gunneridae</taxon>
        <taxon>Pentapetalae</taxon>
        <taxon>rosids</taxon>
        <taxon>malvids</taxon>
        <taxon>Brassicales</taxon>
        <taxon>Brassicaceae</taxon>
        <taxon>Coluteocarpeae</taxon>
        <taxon>Microthlaspi</taxon>
    </lineage>
</organism>
<comment type="caution">
    <text evidence="2">The sequence shown here is derived from an EMBL/GenBank/DDBJ whole genome shotgun (WGS) entry which is preliminary data.</text>
</comment>
<evidence type="ECO:0000256" key="1">
    <source>
        <dbReference type="SAM" id="MobiDB-lite"/>
    </source>
</evidence>
<dbReference type="Proteomes" id="UP000467841">
    <property type="component" value="Unassembled WGS sequence"/>
</dbReference>
<protein>
    <submittedName>
        <fullName evidence="2">Uncharacterized protein</fullName>
    </submittedName>
</protein>
<evidence type="ECO:0000313" key="3">
    <source>
        <dbReference type="Proteomes" id="UP000467841"/>
    </source>
</evidence>
<gene>
    <name evidence="2" type="ORF">MERR_LOCUS24904</name>
</gene>
<feature type="region of interest" description="Disordered" evidence="1">
    <location>
        <begin position="80"/>
        <end position="100"/>
    </location>
</feature>
<evidence type="ECO:0000313" key="2">
    <source>
        <dbReference type="EMBL" id="CAA7037669.1"/>
    </source>
</evidence>
<dbReference type="OrthoDB" id="27140at2759"/>
<name>A0A6D2JLZ8_9BRAS</name>